<dbReference type="AlphaFoldDB" id="A0A8D8SD50"/>
<feature type="compositionally biased region" description="Basic and acidic residues" evidence="1">
    <location>
        <begin position="52"/>
        <end position="68"/>
    </location>
</feature>
<sequence length="147" mass="16664">MEEEKIEEEEEEDWQEEEEGDDFFNAGGLFPLQDTSSFSSFGRYQIKTRKVADKSRTEFQADSREREGAQQGGATRKDFVQLNKSHMQEGYQGTLERQAVGKAVQGTSERQPGFFQTHQEDGTPSIWIVPSSAHSTPSQQKRTVSPI</sequence>
<feature type="region of interest" description="Disordered" evidence="1">
    <location>
        <begin position="1"/>
        <end position="36"/>
    </location>
</feature>
<feature type="compositionally biased region" description="Polar residues" evidence="1">
    <location>
        <begin position="132"/>
        <end position="147"/>
    </location>
</feature>
<feature type="compositionally biased region" description="Acidic residues" evidence="1">
    <location>
        <begin position="1"/>
        <end position="22"/>
    </location>
</feature>
<evidence type="ECO:0000313" key="2">
    <source>
        <dbReference type="EMBL" id="CAG6664781.1"/>
    </source>
</evidence>
<dbReference type="EMBL" id="HBUF01208585">
    <property type="protein sequence ID" value="CAG6664781.1"/>
    <property type="molecule type" value="Transcribed_RNA"/>
</dbReference>
<feature type="region of interest" description="Disordered" evidence="1">
    <location>
        <begin position="52"/>
        <end position="147"/>
    </location>
</feature>
<accession>A0A8D8SD50</accession>
<protein>
    <submittedName>
        <fullName evidence="2">Uncharacterized protein</fullName>
    </submittedName>
</protein>
<feature type="compositionally biased region" description="Polar residues" evidence="1">
    <location>
        <begin position="105"/>
        <end position="117"/>
    </location>
</feature>
<name>A0A8D8SD50_9HEMI</name>
<organism evidence="2">
    <name type="scientific">Cacopsylla melanoneura</name>
    <dbReference type="NCBI Taxonomy" id="428564"/>
    <lineage>
        <taxon>Eukaryota</taxon>
        <taxon>Metazoa</taxon>
        <taxon>Ecdysozoa</taxon>
        <taxon>Arthropoda</taxon>
        <taxon>Hexapoda</taxon>
        <taxon>Insecta</taxon>
        <taxon>Pterygota</taxon>
        <taxon>Neoptera</taxon>
        <taxon>Paraneoptera</taxon>
        <taxon>Hemiptera</taxon>
        <taxon>Sternorrhyncha</taxon>
        <taxon>Psylloidea</taxon>
        <taxon>Psyllidae</taxon>
        <taxon>Psyllinae</taxon>
        <taxon>Cacopsylla</taxon>
    </lineage>
</organism>
<evidence type="ECO:0000256" key="1">
    <source>
        <dbReference type="SAM" id="MobiDB-lite"/>
    </source>
</evidence>
<reference evidence="2" key="1">
    <citation type="submission" date="2021-05" db="EMBL/GenBank/DDBJ databases">
        <authorList>
            <person name="Alioto T."/>
            <person name="Alioto T."/>
            <person name="Gomez Garrido J."/>
        </authorList>
    </citation>
    <scope>NUCLEOTIDE SEQUENCE</scope>
</reference>
<proteinExistence type="predicted"/>